<accession>A0A6G1FY86</accession>
<protein>
    <recommendedName>
        <fullName evidence="4">F-box domain-containing protein</fullName>
    </recommendedName>
</protein>
<organism evidence="1">
    <name type="scientific">Eremomyces bilateralis CBS 781.70</name>
    <dbReference type="NCBI Taxonomy" id="1392243"/>
    <lineage>
        <taxon>Eukaryota</taxon>
        <taxon>Fungi</taxon>
        <taxon>Dikarya</taxon>
        <taxon>Ascomycota</taxon>
        <taxon>Pezizomycotina</taxon>
        <taxon>Dothideomycetes</taxon>
        <taxon>Dothideomycetes incertae sedis</taxon>
        <taxon>Eremomycetales</taxon>
        <taxon>Eremomycetaceae</taxon>
        <taxon>Eremomyces</taxon>
    </lineage>
</organism>
<reference evidence="3" key="3">
    <citation type="submission" date="2025-04" db="UniProtKB">
        <authorList>
            <consortium name="RefSeq"/>
        </authorList>
    </citation>
    <scope>IDENTIFICATION</scope>
    <source>
        <strain evidence="3">CBS 781.70</strain>
    </source>
</reference>
<dbReference type="AlphaFoldDB" id="A0A6G1FY86"/>
<proteinExistence type="predicted"/>
<dbReference type="GeneID" id="54420384"/>
<evidence type="ECO:0000313" key="3">
    <source>
        <dbReference type="RefSeq" id="XP_033532394.1"/>
    </source>
</evidence>
<evidence type="ECO:0000313" key="2">
    <source>
        <dbReference type="Proteomes" id="UP000504638"/>
    </source>
</evidence>
<sequence length="368" mass="42492">MTGQVFSQPSPSSASVPRAIRTTGLIARAMLQSEWAKAEADSKGDSPQDIYSRPTPNVKDAGLRFENLPFLPQEIREEILTCCLLSLRPIKVCNVDRRQFNEDRGWRRLIGYEWEMIPKSIEDLSLNLLHCGNRHLAADAARIFYGKNTFEFGGDHGWSIILAWLDLIGETNCNHLRHLRIGIHADPMTRSEDSEHYPNNKANFQCNRLFQIAPTYLKRSEMPPEYEFDKFAPIMERVFEKLGSRGPGPALDIMFRPDRQFSLVKILRLYYGWEQTEGWWRYQPYAVKLVQRINNACEKHTSGTSQRKVEMLWDWCSGGIDAAKDITVINRQGWEWVYGHSPRRLGWCEFVILRSKMPKEVNPDGADA</sequence>
<evidence type="ECO:0008006" key="4">
    <source>
        <dbReference type="Google" id="ProtNLM"/>
    </source>
</evidence>
<reference evidence="1 3" key="1">
    <citation type="submission" date="2020-01" db="EMBL/GenBank/DDBJ databases">
        <authorList>
            <consortium name="DOE Joint Genome Institute"/>
            <person name="Haridas S."/>
            <person name="Albert R."/>
            <person name="Binder M."/>
            <person name="Bloem J."/>
            <person name="Labutti K."/>
            <person name="Salamov A."/>
            <person name="Andreopoulos B."/>
            <person name="Baker S.E."/>
            <person name="Barry K."/>
            <person name="Bills G."/>
            <person name="Bluhm B.H."/>
            <person name="Cannon C."/>
            <person name="Castanera R."/>
            <person name="Culley D.E."/>
            <person name="Daum C."/>
            <person name="Ezra D."/>
            <person name="Gonzalez J.B."/>
            <person name="Henrissat B."/>
            <person name="Kuo A."/>
            <person name="Liang C."/>
            <person name="Lipzen A."/>
            <person name="Lutzoni F."/>
            <person name="Magnuson J."/>
            <person name="Mondo S."/>
            <person name="Nolan M."/>
            <person name="Ohm R."/>
            <person name="Pangilinan J."/>
            <person name="Park H.-J."/>
            <person name="Ramirez L."/>
            <person name="Alfaro M."/>
            <person name="Sun H."/>
            <person name="Tritt A."/>
            <person name="Yoshinaga Y."/>
            <person name="Zwiers L.-H."/>
            <person name="Turgeon B.G."/>
            <person name="Goodwin S.B."/>
            <person name="Spatafora J.W."/>
            <person name="Crous P.W."/>
            <person name="Grigoriev I.V."/>
        </authorList>
    </citation>
    <scope>NUCLEOTIDE SEQUENCE</scope>
    <source>
        <strain evidence="1 3">CBS 781.70</strain>
    </source>
</reference>
<name>A0A6G1FY86_9PEZI</name>
<gene>
    <name evidence="1 3" type="ORF">P152DRAFT_460054</name>
</gene>
<dbReference type="EMBL" id="ML975164">
    <property type="protein sequence ID" value="KAF1810763.1"/>
    <property type="molecule type" value="Genomic_DNA"/>
</dbReference>
<dbReference type="Proteomes" id="UP000504638">
    <property type="component" value="Unplaced"/>
</dbReference>
<evidence type="ECO:0000313" key="1">
    <source>
        <dbReference type="EMBL" id="KAF1810763.1"/>
    </source>
</evidence>
<reference evidence="3" key="2">
    <citation type="submission" date="2020-04" db="EMBL/GenBank/DDBJ databases">
        <authorList>
            <consortium name="NCBI Genome Project"/>
        </authorList>
    </citation>
    <scope>NUCLEOTIDE SEQUENCE</scope>
    <source>
        <strain evidence="3">CBS 781.70</strain>
    </source>
</reference>
<keyword evidence="2" id="KW-1185">Reference proteome</keyword>
<dbReference type="RefSeq" id="XP_033532394.1">
    <property type="nucleotide sequence ID" value="XM_033679814.1"/>
</dbReference>
<dbReference type="OrthoDB" id="3794033at2759"/>